<comment type="caution">
    <text evidence="8">The sequence shown here is derived from an EMBL/GenBank/DDBJ whole genome shotgun (WGS) entry which is preliminary data.</text>
</comment>
<comment type="similarity">
    <text evidence="3 4">Belongs to the TRAFAC class myosin-kinesin ATPase superfamily. Kinesin family.</text>
</comment>
<dbReference type="Proteomes" id="UP001642464">
    <property type="component" value="Unassembled WGS sequence"/>
</dbReference>
<evidence type="ECO:0000256" key="6">
    <source>
        <dbReference type="SAM" id="MobiDB-lite"/>
    </source>
</evidence>
<evidence type="ECO:0000256" key="2">
    <source>
        <dbReference type="ARBA" id="ARBA00022840"/>
    </source>
</evidence>
<dbReference type="InterPro" id="IPR001752">
    <property type="entry name" value="Kinesin_motor_dom"/>
</dbReference>
<feature type="compositionally biased region" description="Basic and acidic residues" evidence="6">
    <location>
        <begin position="624"/>
        <end position="638"/>
    </location>
</feature>
<keyword evidence="3 4" id="KW-0505">Motor protein</keyword>
<sequence>MFAPHAASSALPFWRAAVQSEMDLLCEEPKGRSHFCPPHPLSTSARTARGHSVRVLARLRPYLEQEESEDVPCLRRVSSTQLEVLLEPRVSLLASATNRSRRRTIGGLPHVGCKSAGMLHLSSRGLFEPGLPPGRGGFESRTFSFDQVYDSGATDDQVFAGLEEELRAALDGEAVCILAYGATGSGKTHTVSNLAERVALTLSCEAEILEKDGVQLEVLVQVVEIYNEHFRDLLTAEVSPETPRLKMSSPSSSATLQGATQRRITREKDMLKSLQSALRFGQAQRATCSTSVHGRSSRSHLVMMMYFFTCDDLGRSREQRGRLSLVDLAGSERIKCSEATGDRLREAQHINRSLSALADVVVAKEKGVPHVPYRNSKLTHLLQDALGGQQKSRTVIIIALPPTRSALGETLHSLQLSSRLNSIAAQRIFLPEQPSEDDACLAFARQEAERLRLENARMRSQLEQLEERDQARELELRELREQIQACVHSQVRPGIQQVQCGSAEKWRSTSPPSPVLEADSSAEMSREIAEQAEKATPDGLHVMPGPDVMDSAGAERRTLDFTETCEGGMFNSSLCPHGRGRRSAGPTASTDEPVHSGEADWRWTDPKENSLQLHLVPSPARSRRASEAGETHRSRLEDSQVTDPIEEDPGPGALAEAEVQGDADISGGHPREQPQELVPPCVDAVDAAVPTRRPEAVAQAARARSASCRSRSYVVEAITPSEAEELTRSAVAWSSSSTGANHLVPETWLKDEEFLSAKTDFLMLSEVPASSGEEREKSE</sequence>
<keyword evidence="9" id="KW-1185">Reference proteome</keyword>
<dbReference type="PANTHER" id="PTHR47972:SF28">
    <property type="entry name" value="KINESIN-LIKE PROTEIN KLP-3"/>
    <property type="match status" value="1"/>
</dbReference>
<evidence type="ECO:0000256" key="4">
    <source>
        <dbReference type="RuleBase" id="RU000394"/>
    </source>
</evidence>
<feature type="coiled-coil region" evidence="5">
    <location>
        <begin position="441"/>
        <end position="482"/>
    </location>
</feature>
<dbReference type="Gene3D" id="3.40.850.10">
    <property type="entry name" value="Kinesin motor domain"/>
    <property type="match status" value="1"/>
</dbReference>
<evidence type="ECO:0000256" key="3">
    <source>
        <dbReference type="PROSITE-ProRule" id="PRU00283"/>
    </source>
</evidence>
<name>A0ABP0RWK7_9DINO</name>
<keyword evidence="1 3" id="KW-0547">Nucleotide-binding</keyword>
<feature type="region of interest" description="Disordered" evidence="6">
    <location>
        <begin position="502"/>
        <end position="526"/>
    </location>
</feature>
<keyword evidence="4" id="KW-0493">Microtubule</keyword>
<evidence type="ECO:0000313" key="8">
    <source>
        <dbReference type="EMBL" id="CAK9104359.1"/>
    </source>
</evidence>
<keyword evidence="5" id="KW-0175">Coiled coil</keyword>
<feature type="domain" description="Kinesin motor" evidence="7">
    <location>
        <begin position="52"/>
        <end position="423"/>
    </location>
</feature>
<dbReference type="PROSITE" id="PS00411">
    <property type="entry name" value="KINESIN_MOTOR_1"/>
    <property type="match status" value="1"/>
</dbReference>
<organism evidence="8 9">
    <name type="scientific">Durusdinium trenchii</name>
    <dbReference type="NCBI Taxonomy" id="1381693"/>
    <lineage>
        <taxon>Eukaryota</taxon>
        <taxon>Sar</taxon>
        <taxon>Alveolata</taxon>
        <taxon>Dinophyceae</taxon>
        <taxon>Suessiales</taxon>
        <taxon>Symbiodiniaceae</taxon>
        <taxon>Durusdinium</taxon>
    </lineage>
</organism>
<dbReference type="PROSITE" id="PS50067">
    <property type="entry name" value="KINESIN_MOTOR_2"/>
    <property type="match status" value="1"/>
</dbReference>
<keyword evidence="2 3" id="KW-0067">ATP-binding</keyword>
<feature type="compositionally biased region" description="Basic and acidic residues" evidence="6">
    <location>
        <begin position="592"/>
        <end position="608"/>
    </location>
</feature>
<evidence type="ECO:0000256" key="1">
    <source>
        <dbReference type="ARBA" id="ARBA00022741"/>
    </source>
</evidence>
<dbReference type="InterPro" id="IPR036961">
    <property type="entry name" value="Kinesin_motor_dom_sf"/>
</dbReference>
<proteinExistence type="inferred from homology"/>
<gene>
    <name evidence="8" type="ORF">SCF082_LOCUS48709</name>
</gene>
<dbReference type="InterPro" id="IPR027640">
    <property type="entry name" value="Kinesin-like_fam"/>
</dbReference>
<dbReference type="Pfam" id="PF00225">
    <property type="entry name" value="Kinesin"/>
    <property type="match status" value="1"/>
</dbReference>
<dbReference type="InterPro" id="IPR027417">
    <property type="entry name" value="P-loop_NTPase"/>
</dbReference>
<dbReference type="PANTHER" id="PTHR47972">
    <property type="entry name" value="KINESIN-LIKE PROTEIN KLP-3"/>
    <property type="match status" value="1"/>
</dbReference>
<accession>A0ABP0RWK7</accession>
<evidence type="ECO:0000256" key="5">
    <source>
        <dbReference type="SAM" id="Coils"/>
    </source>
</evidence>
<dbReference type="InterPro" id="IPR019821">
    <property type="entry name" value="Kinesin_motor_CS"/>
</dbReference>
<dbReference type="PRINTS" id="PR00380">
    <property type="entry name" value="KINESINHEAVY"/>
</dbReference>
<dbReference type="SMART" id="SM00129">
    <property type="entry name" value="KISc"/>
    <property type="match status" value="1"/>
</dbReference>
<dbReference type="SUPFAM" id="SSF52540">
    <property type="entry name" value="P-loop containing nucleoside triphosphate hydrolases"/>
    <property type="match status" value="1"/>
</dbReference>
<dbReference type="EMBL" id="CAXAMM010042351">
    <property type="protein sequence ID" value="CAK9104359.1"/>
    <property type="molecule type" value="Genomic_DNA"/>
</dbReference>
<evidence type="ECO:0000313" key="9">
    <source>
        <dbReference type="Proteomes" id="UP001642464"/>
    </source>
</evidence>
<feature type="region of interest" description="Disordered" evidence="6">
    <location>
        <begin position="574"/>
        <end position="679"/>
    </location>
</feature>
<feature type="binding site" evidence="3">
    <location>
        <begin position="181"/>
        <end position="188"/>
    </location>
    <ligand>
        <name>ATP</name>
        <dbReference type="ChEBI" id="CHEBI:30616"/>
    </ligand>
</feature>
<protein>
    <recommendedName>
        <fullName evidence="4">Kinesin-like protein</fullName>
    </recommendedName>
</protein>
<reference evidence="8 9" key="1">
    <citation type="submission" date="2024-02" db="EMBL/GenBank/DDBJ databases">
        <authorList>
            <person name="Chen Y."/>
            <person name="Shah S."/>
            <person name="Dougan E. K."/>
            <person name="Thang M."/>
            <person name="Chan C."/>
        </authorList>
    </citation>
    <scope>NUCLEOTIDE SEQUENCE [LARGE SCALE GENOMIC DNA]</scope>
</reference>
<evidence type="ECO:0000259" key="7">
    <source>
        <dbReference type="PROSITE" id="PS50067"/>
    </source>
</evidence>
<feature type="non-terminal residue" evidence="8">
    <location>
        <position position="779"/>
    </location>
</feature>